<organism evidence="5 6">
    <name type="scientific">Thalassospira alkalitolerans</name>
    <dbReference type="NCBI Taxonomy" id="1293890"/>
    <lineage>
        <taxon>Bacteria</taxon>
        <taxon>Pseudomonadati</taxon>
        <taxon>Pseudomonadota</taxon>
        <taxon>Alphaproteobacteria</taxon>
        <taxon>Rhodospirillales</taxon>
        <taxon>Thalassospiraceae</taxon>
        <taxon>Thalassospira</taxon>
    </lineage>
</organism>
<dbReference type="GO" id="GO:0019698">
    <property type="term" value="P:D-galacturonate catabolic process"/>
    <property type="evidence" value="ECO:0007669"/>
    <property type="project" value="TreeGrafter"/>
</dbReference>
<dbReference type="PANTHER" id="PTHR30536">
    <property type="entry name" value="ALTRONATE/GALACTARATE DEHYDRATASE"/>
    <property type="match status" value="1"/>
</dbReference>
<dbReference type="Pfam" id="PF04295">
    <property type="entry name" value="GD_AH_second"/>
    <property type="match status" value="1"/>
</dbReference>
<evidence type="ECO:0000259" key="3">
    <source>
        <dbReference type="Pfam" id="PF04295"/>
    </source>
</evidence>
<dbReference type="STRING" id="1293890.TALK_08590"/>
<dbReference type="Proteomes" id="UP000193396">
    <property type="component" value="Unassembled WGS sequence"/>
</dbReference>
<dbReference type="RefSeq" id="WP_085617874.1">
    <property type="nucleotide sequence ID" value="NZ_JFKB01000005.1"/>
</dbReference>
<accession>A0A1Y2LBY6</accession>
<evidence type="ECO:0000256" key="2">
    <source>
        <dbReference type="ARBA" id="ARBA00023239"/>
    </source>
</evidence>
<dbReference type="InterPro" id="IPR007392">
    <property type="entry name" value="GD_AH_second"/>
</dbReference>
<evidence type="ECO:0000259" key="4">
    <source>
        <dbReference type="Pfam" id="PF20629"/>
    </source>
</evidence>
<keyword evidence="6" id="KW-1185">Reference proteome</keyword>
<keyword evidence="2" id="KW-0456">Lyase</keyword>
<comment type="caution">
    <text evidence="5">The sequence shown here is derived from an EMBL/GenBank/DDBJ whole genome shotgun (WGS) entry which is preliminary data.</text>
</comment>
<comment type="similarity">
    <text evidence="1">Belongs to the UxaA family.</text>
</comment>
<dbReference type="PANTHER" id="PTHR30536:SF5">
    <property type="entry name" value="ALTRONATE DEHYDRATASE"/>
    <property type="match status" value="1"/>
</dbReference>
<feature type="domain" description="D-galactarate/Altronate dehydratase C-terminal" evidence="4">
    <location>
        <begin position="247"/>
        <end position="488"/>
    </location>
</feature>
<feature type="domain" description="D-galactarate/Altronate dehydratase second" evidence="3">
    <location>
        <begin position="99"/>
        <end position="237"/>
    </location>
</feature>
<sequence>MTTLRLHPNDNIEVVLTLDPAGSGAAKPVPVGHKIAICDIAAGALITKFGQSIGVAGSDIRAGDHVHVHNCIFRDDLSRHREHSNATPLPLPSRRHFKGFKRANGTVGTRNFIAILSTVNCSATVCTAIAKQANLTLADRYPEIDGFVAIVHEQGCGMSGAGTEGYETLKRTLSGYQNHPNFAASLIIGLGCEVNQISAYHQDNAPKTHYMTIQSAGGTHAAIQAGLAICETLAANAAQLQRQTVDVSGLVLGMQCGGSDGFSAISANPALGIASDLLVAAGGTSILSETPEIFGAEHLLLSRMDAANAHALETRLVWWRNYAAMNGASLDNNPSPGNKAGGLTTILEKSLGAVAKGGQAPVAEVIEYAQKPSRAGLIYMDTPGYDPVSATGQIAGGANLIAFTTGRGSCFGSKPAPTVKLSTTTALYNAMTDDMDINCGTVLDGQVSMRELGAEIYETLLNVASGEKSKSELNGLGDLEFAPWRLGAVL</sequence>
<dbReference type="EMBL" id="JFKB01000005">
    <property type="protein sequence ID" value="OSQ48326.1"/>
    <property type="molecule type" value="Genomic_DNA"/>
</dbReference>
<gene>
    <name evidence="5" type="ORF">TALK_08590</name>
</gene>
<dbReference type="GO" id="GO:0016829">
    <property type="term" value="F:lyase activity"/>
    <property type="evidence" value="ECO:0007669"/>
    <property type="project" value="UniProtKB-KW"/>
</dbReference>
<protein>
    <submittedName>
        <fullName evidence="5">Galactarate dehydratase</fullName>
    </submittedName>
</protein>
<evidence type="ECO:0000313" key="6">
    <source>
        <dbReference type="Proteomes" id="UP000193396"/>
    </source>
</evidence>
<dbReference type="InterPro" id="IPR052172">
    <property type="entry name" value="UxaA_altronate/galactarate_dh"/>
</dbReference>
<dbReference type="Gene3D" id="2.30.130.110">
    <property type="match status" value="1"/>
</dbReference>
<evidence type="ECO:0000313" key="5">
    <source>
        <dbReference type="EMBL" id="OSQ48326.1"/>
    </source>
</evidence>
<reference evidence="5 6" key="1">
    <citation type="submission" date="2014-03" db="EMBL/GenBank/DDBJ databases">
        <title>The draft genome sequence of Thalassospira alkalitolerans JCM 18968.</title>
        <authorList>
            <person name="Lai Q."/>
            <person name="Shao Z."/>
        </authorList>
    </citation>
    <scope>NUCLEOTIDE SEQUENCE [LARGE SCALE GENOMIC DNA]</scope>
    <source>
        <strain evidence="5 6">JCM 18968</strain>
    </source>
</reference>
<dbReference type="OrthoDB" id="9804574at2"/>
<proteinExistence type="inferred from homology"/>
<dbReference type="Pfam" id="PF20629">
    <property type="entry name" value="GD_AH_C"/>
    <property type="match status" value="1"/>
</dbReference>
<dbReference type="InterPro" id="IPR048332">
    <property type="entry name" value="GD_AH_C"/>
</dbReference>
<evidence type="ECO:0000256" key="1">
    <source>
        <dbReference type="ARBA" id="ARBA00010986"/>
    </source>
</evidence>
<dbReference type="CDD" id="cd11613">
    <property type="entry name" value="SAF_AH_GD"/>
    <property type="match status" value="1"/>
</dbReference>
<dbReference type="AlphaFoldDB" id="A0A1Y2LBY6"/>
<name>A0A1Y2LBY6_9PROT</name>
<dbReference type="InterPro" id="IPR044144">
    <property type="entry name" value="SAF_UxaA/GarD"/>
</dbReference>